<dbReference type="PRINTS" id="PR00598">
    <property type="entry name" value="HTHMARR"/>
</dbReference>
<dbReference type="InterPro" id="IPR039422">
    <property type="entry name" value="MarR/SlyA-like"/>
</dbReference>
<keyword evidence="2" id="KW-0238">DNA-binding</keyword>
<dbReference type="InterPro" id="IPR036390">
    <property type="entry name" value="WH_DNA-bd_sf"/>
</dbReference>
<dbReference type="STRING" id="1827387.A4S15_13975"/>
<dbReference type="SMART" id="SM00347">
    <property type="entry name" value="HTH_MARR"/>
    <property type="match status" value="1"/>
</dbReference>
<accession>A0A1W9HRW4</accession>
<evidence type="ECO:0000313" key="5">
    <source>
        <dbReference type="EMBL" id="OQW49991.1"/>
    </source>
</evidence>
<dbReference type="InterPro" id="IPR000835">
    <property type="entry name" value="HTH_MarR-typ"/>
</dbReference>
<dbReference type="PROSITE" id="PS50995">
    <property type="entry name" value="HTH_MARR_2"/>
    <property type="match status" value="1"/>
</dbReference>
<proteinExistence type="predicted"/>
<dbReference type="PANTHER" id="PTHR33164:SF57">
    <property type="entry name" value="MARR-FAMILY TRANSCRIPTIONAL REGULATOR"/>
    <property type="match status" value="1"/>
</dbReference>
<comment type="caution">
    <text evidence="5">The sequence shown here is derived from an EMBL/GenBank/DDBJ whole genome shotgun (WGS) entry which is preliminary data.</text>
</comment>
<dbReference type="RefSeq" id="WP_376800729.1">
    <property type="nucleotide sequence ID" value="NZ_DBNB01000029.1"/>
</dbReference>
<evidence type="ECO:0000256" key="3">
    <source>
        <dbReference type="ARBA" id="ARBA00023163"/>
    </source>
</evidence>
<organism evidence="5 6">
    <name type="scientific">Candidatus Raskinella chloraquaticus</name>
    <dbReference type="NCBI Taxonomy" id="1951219"/>
    <lineage>
        <taxon>Bacteria</taxon>
        <taxon>Pseudomonadati</taxon>
        <taxon>Pseudomonadota</taxon>
        <taxon>Alphaproteobacteria</taxon>
        <taxon>Hyphomicrobiales</taxon>
        <taxon>Phreatobacteraceae</taxon>
        <taxon>Candidatus Raskinella</taxon>
    </lineage>
</organism>
<evidence type="ECO:0000259" key="4">
    <source>
        <dbReference type="PROSITE" id="PS50995"/>
    </source>
</evidence>
<dbReference type="GO" id="GO:0006950">
    <property type="term" value="P:response to stress"/>
    <property type="evidence" value="ECO:0007669"/>
    <property type="project" value="TreeGrafter"/>
</dbReference>
<dbReference type="Gene3D" id="1.10.10.10">
    <property type="entry name" value="Winged helix-like DNA-binding domain superfamily/Winged helix DNA-binding domain"/>
    <property type="match status" value="1"/>
</dbReference>
<keyword evidence="3" id="KW-0804">Transcription</keyword>
<dbReference type="Proteomes" id="UP000192872">
    <property type="component" value="Unassembled WGS sequence"/>
</dbReference>
<dbReference type="PANTHER" id="PTHR33164">
    <property type="entry name" value="TRANSCRIPTIONAL REGULATOR, MARR FAMILY"/>
    <property type="match status" value="1"/>
</dbReference>
<sequence>MTQERDVNLVGALALALADIVEKSLVGDAPEPGAAAAALLLIHHRPGFLTERLHGVIGLSQPGTVRLVDRLVRDGLVKRKPGEVDRRTVELHLTEEGLRRTSAMARKRSSALGQTLAVLSEDDRSDLARIAEKLLRTLPVDERHAYEICRYCHEACCTHCPVDAGTPLHDPHSTLV</sequence>
<dbReference type="GO" id="GO:0003677">
    <property type="term" value="F:DNA binding"/>
    <property type="evidence" value="ECO:0007669"/>
    <property type="project" value="UniProtKB-KW"/>
</dbReference>
<evidence type="ECO:0000256" key="2">
    <source>
        <dbReference type="ARBA" id="ARBA00023125"/>
    </source>
</evidence>
<dbReference type="InterPro" id="IPR023187">
    <property type="entry name" value="Tscrpt_reg_MarR-type_CS"/>
</dbReference>
<gene>
    <name evidence="5" type="ORF">A4S15_13975</name>
</gene>
<dbReference type="Pfam" id="PF12802">
    <property type="entry name" value="MarR_2"/>
    <property type="match status" value="1"/>
</dbReference>
<dbReference type="EMBL" id="LWDL01000029">
    <property type="protein sequence ID" value="OQW49991.1"/>
    <property type="molecule type" value="Genomic_DNA"/>
</dbReference>
<evidence type="ECO:0000313" key="6">
    <source>
        <dbReference type="Proteomes" id="UP000192872"/>
    </source>
</evidence>
<dbReference type="PROSITE" id="PS01117">
    <property type="entry name" value="HTH_MARR_1"/>
    <property type="match status" value="1"/>
</dbReference>
<dbReference type="AlphaFoldDB" id="A0A1W9HRW4"/>
<dbReference type="InterPro" id="IPR036388">
    <property type="entry name" value="WH-like_DNA-bd_sf"/>
</dbReference>
<protein>
    <recommendedName>
        <fullName evidence="4">HTH marR-type domain-containing protein</fullName>
    </recommendedName>
</protein>
<dbReference type="GO" id="GO:0003700">
    <property type="term" value="F:DNA-binding transcription factor activity"/>
    <property type="evidence" value="ECO:0007669"/>
    <property type="project" value="InterPro"/>
</dbReference>
<evidence type="ECO:0000256" key="1">
    <source>
        <dbReference type="ARBA" id="ARBA00023015"/>
    </source>
</evidence>
<name>A0A1W9HRW4_9HYPH</name>
<dbReference type="SUPFAM" id="SSF46785">
    <property type="entry name" value="Winged helix' DNA-binding domain"/>
    <property type="match status" value="1"/>
</dbReference>
<reference evidence="5 6" key="1">
    <citation type="journal article" date="2017" name="Water Res.">
        <title>Comammox in drinking water systems.</title>
        <authorList>
            <person name="Wang Y."/>
            <person name="Ma L."/>
            <person name="Mao Y."/>
            <person name="Jiang X."/>
            <person name="Xia Y."/>
            <person name="Yu K."/>
            <person name="Li B."/>
            <person name="Zhang T."/>
        </authorList>
    </citation>
    <scope>NUCLEOTIDE SEQUENCE [LARGE SCALE GENOMIC DNA]</scope>
    <source>
        <strain evidence="5">SG_bin8</strain>
    </source>
</reference>
<keyword evidence="1" id="KW-0805">Transcription regulation</keyword>
<feature type="domain" description="HTH marR-type" evidence="4">
    <location>
        <begin position="1"/>
        <end position="136"/>
    </location>
</feature>